<dbReference type="SUPFAM" id="SSF46955">
    <property type="entry name" value="Putative DNA-binding domain"/>
    <property type="match status" value="1"/>
</dbReference>
<sequence>MTEKILQVSEMSSADIIKQFTAMNQKLSELAEYVKPNNSATLLSPKEVMEWLSITPPTLNDWAKKGILNRYKLGNRAFYKKEEIMANLDGTKYANKL</sequence>
<comment type="caution">
    <text evidence="2">The sequence shown here is derived from an EMBL/GenBank/DDBJ whole genome shotgun (WGS) entry which is preliminary data.</text>
</comment>
<evidence type="ECO:0000259" key="1">
    <source>
        <dbReference type="Pfam" id="PF12728"/>
    </source>
</evidence>
<feature type="domain" description="Helix-turn-helix" evidence="1">
    <location>
        <begin position="42"/>
        <end position="89"/>
    </location>
</feature>
<keyword evidence="3" id="KW-1185">Reference proteome</keyword>
<dbReference type="InterPro" id="IPR041657">
    <property type="entry name" value="HTH_17"/>
</dbReference>
<dbReference type="InterPro" id="IPR009061">
    <property type="entry name" value="DNA-bd_dom_put_sf"/>
</dbReference>
<reference evidence="2 3" key="1">
    <citation type="submission" date="2018-11" db="EMBL/GenBank/DDBJ databases">
        <title>Parancylomarina longa gen. nov., sp. nov., isolated from sediments of southern Okinawa.</title>
        <authorList>
            <person name="Fu T."/>
        </authorList>
    </citation>
    <scope>NUCLEOTIDE SEQUENCE [LARGE SCALE GENOMIC DNA]</scope>
    <source>
        <strain evidence="2 3">T3-2 S1-C</strain>
    </source>
</reference>
<dbReference type="Pfam" id="PF12728">
    <property type="entry name" value="HTH_17"/>
    <property type="match status" value="1"/>
</dbReference>
<accession>A0A434AUB2</accession>
<evidence type="ECO:0000313" key="2">
    <source>
        <dbReference type="EMBL" id="RUT78019.1"/>
    </source>
</evidence>
<dbReference type="PANTHER" id="PTHR34585">
    <property type="match status" value="1"/>
</dbReference>
<dbReference type="PANTHER" id="PTHR34585:SF22">
    <property type="entry name" value="HELIX-TURN-HELIX DOMAIN-CONTAINING PROTEIN"/>
    <property type="match status" value="1"/>
</dbReference>
<name>A0A434AUB2_9BACT</name>
<keyword evidence="2" id="KW-0238">DNA-binding</keyword>
<organism evidence="2 3">
    <name type="scientific">Ancylomarina longa</name>
    <dbReference type="NCBI Taxonomy" id="2487017"/>
    <lineage>
        <taxon>Bacteria</taxon>
        <taxon>Pseudomonadati</taxon>
        <taxon>Bacteroidota</taxon>
        <taxon>Bacteroidia</taxon>
        <taxon>Marinilabiliales</taxon>
        <taxon>Marinifilaceae</taxon>
        <taxon>Ancylomarina</taxon>
    </lineage>
</organism>
<proteinExistence type="predicted"/>
<dbReference type="Proteomes" id="UP000282985">
    <property type="component" value="Unassembled WGS sequence"/>
</dbReference>
<dbReference type="AlphaFoldDB" id="A0A434AUB2"/>
<dbReference type="GO" id="GO:0003677">
    <property type="term" value="F:DNA binding"/>
    <property type="evidence" value="ECO:0007669"/>
    <property type="project" value="UniProtKB-KW"/>
</dbReference>
<protein>
    <submittedName>
        <fullName evidence="2">DNA-binding protein</fullName>
    </submittedName>
</protein>
<dbReference type="RefSeq" id="WP_127343885.1">
    <property type="nucleotide sequence ID" value="NZ_RJJX01000012.1"/>
</dbReference>
<dbReference type="EMBL" id="RJJX01000012">
    <property type="protein sequence ID" value="RUT78019.1"/>
    <property type="molecule type" value="Genomic_DNA"/>
</dbReference>
<dbReference type="OrthoDB" id="769412at2"/>
<gene>
    <name evidence="2" type="ORF">DLK05_10245</name>
</gene>
<evidence type="ECO:0000313" key="3">
    <source>
        <dbReference type="Proteomes" id="UP000282985"/>
    </source>
</evidence>